<evidence type="ECO:0000313" key="6">
    <source>
        <dbReference type="EMBL" id="AQU88984.1"/>
    </source>
</evidence>
<name>A0A9N7CQF5_9PROT</name>
<evidence type="ECO:0000256" key="3">
    <source>
        <dbReference type="ARBA" id="ARBA00012098"/>
    </source>
</evidence>
<dbReference type="EMBL" id="CP019875">
    <property type="protein sequence ID" value="AQU88984.1"/>
    <property type="molecule type" value="Genomic_DNA"/>
</dbReference>
<comment type="catalytic activity">
    <reaction evidence="1 5">
        <text>dTDP-4-dehydro-6-deoxy-alpha-D-glucose = dTDP-4-dehydro-beta-L-rhamnose</text>
        <dbReference type="Rhea" id="RHEA:16969"/>
        <dbReference type="ChEBI" id="CHEBI:57649"/>
        <dbReference type="ChEBI" id="CHEBI:62830"/>
        <dbReference type="EC" id="5.1.3.13"/>
    </reaction>
</comment>
<dbReference type="Gene3D" id="2.60.120.10">
    <property type="entry name" value="Jelly Rolls"/>
    <property type="match status" value="1"/>
</dbReference>
<dbReference type="InterPro" id="IPR011051">
    <property type="entry name" value="RmlC_Cupin_sf"/>
</dbReference>
<dbReference type="OrthoDB" id="9800680at2"/>
<dbReference type="EMBL" id="NIRT01000006">
    <property type="protein sequence ID" value="PYD67101.1"/>
    <property type="molecule type" value="Genomic_DNA"/>
</dbReference>
<sequence>MAAGHALQLEALPLEGLLLFTPPRIEEERGLSSAAGLARIGMASPFAQDHHCLSRQRGMVRGLHAQVAPRAQGKLVRCTRGAIWDVAVDVRTGSPTFGQWVGVTLNAGNGNQLWIPPGFLHGFCTLTDHTEVHWQCTTPSDPTCARSLRWNDATLGIEWPVTDGQAIVSEHDAAAPPFSAVIDWFHYA</sequence>
<dbReference type="InterPro" id="IPR014710">
    <property type="entry name" value="RmlC-like_jellyroll"/>
</dbReference>
<dbReference type="CDD" id="cd00438">
    <property type="entry name" value="cupin_RmlC"/>
    <property type="match status" value="1"/>
</dbReference>
<reference evidence="7 9" key="3">
    <citation type="submission" date="2017-06" db="EMBL/GenBank/DDBJ databases">
        <title>A draft genome sequence of Komagataeibacter nataicola LMG 1536.</title>
        <authorList>
            <person name="Skraban J."/>
            <person name="Cleenwerck I."/>
            <person name="Vandamme P."/>
            <person name="Trcek J."/>
        </authorList>
    </citation>
    <scope>NUCLEOTIDE SEQUENCE [LARGE SCALE GENOMIC DNA]</scope>
    <source>
        <strain evidence="7 9">LMG 1536</strain>
    </source>
</reference>
<dbReference type="Proteomes" id="UP000189683">
    <property type="component" value="Chromosome"/>
</dbReference>
<reference evidence="8" key="1">
    <citation type="submission" date="2017-02" db="EMBL/GenBank/DDBJ databases">
        <title>zhang.</title>
        <authorList>
            <person name="Zhang H."/>
        </authorList>
    </citation>
    <scope>NUCLEOTIDE SEQUENCE [LARGE SCALE GENOMIC DNA]</scope>
    <source>
        <strain evidence="8">RZS01</strain>
    </source>
</reference>
<organism evidence="6 8">
    <name type="scientific">Komagataeibacter nataicola</name>
    <dbReference type="NCBI Taxonomy" id="265960"/>
    <lineage>
        <taxon>Bacteria</taxon>
        <taxon>Pseudomonadati</taxon>
        <taxon>Pseudomonadota</taxon>
        <taxon>Alphaproteobacteria</taxon>
        <taxon>Acetobacterales</taxon>
        <taxon>Acetobacteraceae</taxon>
        <taxon>Komagataeibacter</taxon>
    </lineage>
</organism>
<dbReference type="GO" id="GO:0000271">
    <property type="term" value="P:polysaccharide biosynthetic process"/>
    <property type="evidence" value="ECO:0007669"/>
    <property type="project" value="TreeGrafter"/>
</dbReference>
<dbReference type="KEGG" id="kna:B0W47_09190"/>
<dbReference type="GO" id="GO:0019305">
    <property type="term" value="P:dTDP-rhamnose biosynthetic process"/>
    <property type="evidence" value="ECO:0007669"/>
    <property type="project" value="UniProtKB-UniRule"/>
</dbReference>
<reference evidence="6" key="2">
    <citation type="submission" date="2017-02" db="EMBL/GenBank/DDBJ databases">
        <authorList>
            <person name="Zhang H."/>
        </authorList>
    </citation>
    <scope>NUCLEOTIDE SEQUENCE</scope>
    <source>
        <strain evidence="6">RZS01</strain>
    </source>
</reference>
<keyword evidence="5" id="KW-0413">Isomerase</keyword>
<dbReference type="SUPFAM" id="SSF51182">
    <property type="entry name" value="RmlC-like cupins"/>
    <property type="match status" value="1"/>
</dbReference>
<comment type="subunit">
    <text evidence="5">Homodimer.</text>
</comment>
<dbReference type="Proteomes" id="UP000247512">
    <property type="component" value="Unassembled WGS sequence"/>
</dbReference>
<evidence type="ECO:0000313" key="8">
    <source>
        <dbReference type="Proteomes" id="UP000189683"/>
    </source>
</evidence>
<dbReference type="PANTHER" id="PTHR21047:SF2">
    <property type="entry name" value="THYMIDINE DIPHOSPHO-4-KETO-RHAMNOSE 3,5-EPIMERASE"/>
    <property type="match status" value="1"/>
</dbReference>
<dbReference type="InterPro" id="IPR000888">
    <property type="entry name" value="RmlC-like"/>
</dbReference>
<gene>
    <name evidence="7" type="primary">rfbC</name>
    <name evidence="6" type="ORF">B0W47_09190</name>
    <name evidence="7" type="ORF">CDI09_04960</name>
</gene>
<dbReference type="Pfam" id="PF00908">
    <property type="entry name" value="dTDP_sugar_isom"/>
    <property type="match status" value="1"/>
</dbReference>
<dbReference type="PANTHER" id="PTHR21047">
    <property type="entry name" value="DTDP-6-DEOXY-D-GLUCOSE-3,5 EPIMERASE"/>
    <property type="match status" value="1"/>
</dbReference>
<accession>A0A9N7CQF5</accession>
<dbReference type="RefSeq" id="WP_078527873.1">
    <property type="nucleotide sequence ID" value="NZ_CP019875.1"/>
</dbReference>
<dbReference type="EC" id="5.1.3.13" evidence="3 5"/>
<dbReference type="NCBIfam" id="TIGR01221">
    <property type="entry name" value="rmlC"/>
    <property type="match status" value="1"/>
</dbReference>
<dbReference type="GO" id="GO:0005829">
    <property type="term" value="C:cytosol"/>
    <property type="evidence" value="ECO:0007669"/>
    <property type="project" value="TreeGrafter"/>
</dbReference>
<protein>
    <recommendedName>
        <fullName evidence="4 5">dTDP-4-dehydrorhamnose 3,5-epimerase</fullName>
        <ecNumber evidence="3 5">5.1.3.13</ecNumber>
    </recommendedName>
    <alternativeName>
        <fullName evidence="5">Thymidine diphospho-4-keto-rhamnose 3,5-epimerase</fullName>
    </alternativeName>
</protein>
<evidence type="ECO:0000256" key="2">
    <source>
        <dbReference type="ARBA" id="ARBA00001997"/>
    </source>
</evidence>
<comment type="similarity">
    <text evidence="5">Belongs to the dTDP-4-dehydrorhamnose 3,5-epimerase family.</text>
</comment>
<dbReference type="GO" id="GO:0008830">
    <property type="term" value="F:dTDP-4-dehydrorhamnose 3,5-epimerase activity"/>
    <property type="evidence" value="ECO:0007669"/>
    <property type="project" value="UniProtKB-UniRule"/>
</dbReference>
<comment type="pathway">
    <text evidence="5">Carbohydrate biosynthesis; dTDP-L-rhamnose biosynthesis.</text>
</comment>
<comment type="function">
    <text evidence="2 5">Catalyzes the epimerization of the C3' and C5'positions of dTDP-6-deoxy-D-xylo-4-hexulose, forming dTDP-6-deoxy-L-lyxo-4-hexulose.</text>
</comment>
<keyword evidence="9" id="KW-1185">Reference proteome</keyword>
<evidence type="ECO:0000313" key="7">
    <source>
        <dbReference type="EMBL" id="PYD67101.1"/>
    </source>
</evidence>
<proteinExistence type="inferred from homology"/>
<dbReference type="AlphaFoldDB" id="A0A9N7CQF5"/>
<evidence type="ECO:0000256" key="1">
    <source>
        <dbReference type="ARBA" id="ARBA00001298"/>
    </source>
</evidence>
<evidence type="ECO:0000313" key="9">
    <source>
        <dbReference type="Proteomes" id="UP000247512"/>
    </source>
</evidence>
<evidence type="ECO:0000256" key="5">
    <source>
        <dbReference type="RuleBase" id="RU364069"/>
    </source>
</evidence>
<evidence type="ECO:0000256" key="4">
    <source>
        <dbReference type="ARBA" id="ARBA00019595"/>
    </source>
</evidence>